<dbReference type="GeneID" id="25569238"/>
<dbReference type="Pfam" id="PF00069">
    <property type="entry name" value="Pkinase"/>
    <property type="match status" value="1"/>
</dbReference>
<dbReference type="eggNOG" id="KOG1164">
    <property type="taxonomic scope" value="Eukaryota"/>
</dbReference>
<gene>
    <name evidence="10" type="ORF">AMSG_11205</name>
</gene>
<dbReference type="AlphaFoldDB" id="A0A0L0DTW4"/>
<keyword evidence="11" id="KW-1185">Reference proteome</keyword>
<sequence length="588" mass="62462">MQAMGMEERKAPLLAPSALLRQRWKVIDKIGQGAFGEIYRAMDVLSQELVAIKSEEANSKKQVLKLEVAVIKKMQGNPAFCRFIYCGRHANVNYVVMDLLGENLSDLRRKMGGKFSIATTARLTLQLIRGIQAIHEQGYLHRDIKSSNFAMGRDRDTAHQCYIIDFGLARRYLLPNGQVRPPRETTGFRGTARYASINSHLGRELGRRDDLYSLLYVCIEFMKGSLPWRRIRAKEEIGQMKLKIRWSELLSNLPLEFLAFSGHLDSLDYADEPDYDRLCSLIRKMCKRLRISPDEPYDWERRTQYTDRSGDTTTLDLNSSNHLDAGAAAAGGEVLLPGGRVAGAADAAPAANAAANAAAADAKMASTPAMGNVAKFPPAAAASVGRHPPSGPTAGSGYAPAYQLPGNDSLAVSSRTLMSSTSSNASFVQFQTSLASTGAFESSTSRFADDFASLEAMPTASHSGAGLQLGGPLVGVAVAPSAGSTRRSAAIDYSDIHLQPIHEAGGSCSPRDGGAVSGPQDGPIELESMSDVSSHAPGTPRKNCDAADATGAPADGTPAAAAASPTPPPADSDANNGTAKNGGCCVIS</sequence>
<keyword evidence="1" id="KW-0723">Serine/threonine-protein kinase</keyword>
<keyword evidence="5 7" id="KW-0067">ATP-binding</keyword>
<proteinExistence type="inferred from homology"/>
<dbReference type="FunFam" id="3.30.200.20:FF:000358">
    <property type="entry name" value="Tau tubulin kinase 2b"/>
    <property type="match status" value="1"/>
</dbReference>
<feature type="region of interest" description="Disordered" evidence="8">
    <location>
        <begin position="502"/>
        <end position="588"/>
    </location>
</feature>
<evidence type="ECO:0000313" key="11">
    <source>
        <dbReference type="Proteomes" id="UP000054408"/>
    </source>
</evidence>
<dbReference type="OMA" id="MESVAYV"/>
<dbReference type="PROSITE" id="PS00107">
    <property type="entry name" value="PROTEIN_KINASE_ATP"/>
    <property type="match status" value="1"/>
</dbReference>
<dbReference type="InterPro" id="IPR047916">
    <property type="entry name" value="TTBK_Asator-like_STKc"/>
</dbReference>
<evidence type="ECO:0000259" key="9">
    <source>
        <dbReference type="PROSITE" id="PS50011"/>
    </source>
</evidence>
<evidence type="ECO:0000256" key="7">
    <source>
        <dbReference type="PROSITE-ProRule" id="PRU10141"/>
    </source>
</evidence>
<evidence type="ECO:0000256" key="4">
    <source>
        <dbReference type="ARBA" id="ARBA00022777"/>
    </source>
</evidence>
<organism evidence="10 11">
    <name type="scientific">Thecamonas trahens ATCC 50062</name>
    <dbReference type="NCBI Taxonomy" id="461836"/>
    <lineage>
        <taxon>Eukaryota</taxon>
        <taxon>Apusozoa</taxon>
        <taxon>Apusomonadida</taxon>
        <taxon>Apusomonadidae</taxon>
        <taxon>Thecamonas</taxon>
    </lineage>
</organism>
<evidence type="ECO:0000313" key="10">
    <source>
        <dbReference type="EMBL" id="KNC55774.1"/>
    </source>
</evidence>
<dbReference type="CDD" id="cd14017">
    <property type="entry name" value="STKc_TTBK"/>
    <property type="match status" value="1"/>
</dbReference>
<feature type="region of interest" description="Disordered" evidence="8">
    <location>
        <begin position="380"/>
        <end position="400"/>
    </location>
</feature>
<evidence type="ECO:0000256" key="2">
    <source>
        <dbReference type="ARBA" id="ARBA00022679"/>
    </source>
</evidence>
<reference evidence="10 11" key="1">
    <citation type="submission" date="2010-05" db="EMBL/GenBank/DDBJ databases">
        <title>The Genome Sequence of Thecamonas trahens ATCC 50062.</title>
        <authorList>
            <consortium name="The Broad Institute Genome Sequencing Platform"/>
            <person name="Russ C."/>
            <person name="Cuomo C."/>
            <person name="Shea T."/>
            <person name="Young S.K."/>
            <person name="Zeng Q."/>
            <person name="Koehrsen M."/>
            <person name="Haas B."/>
            <person name="Borodovsky M."/>
            <person name="Guigo R."/>
            <person name="Alvarado L."/>
            <person name="Berlin A."/>
            <person name="Bochicchio J."/>
            <person name="Borenstein D."/>
            <person name="Chapman S."/>
            <person name="Chen Z."/>
            <person name="Freedman E."/>
            <person name="Gellesch M."/>
            <person name="Goldberg J."/>
            <person name="Griggs A."/>
            <person name="Gujja S."/>
            <person name="Heilman E."/>
            <person name="Heiman D."/>
            <person name="Hepburn T."/>
            <person name="Howarth C."/>
            <person name="Jen D."/>
            <person name="Larson L."/>
            <person name="Mehta T."/>
            <person name="Park D."/>
            <person name="Pearson M."/>
            <person name="Roberts A."/>
            <person name="Saif S."/>
            <person name="Shenoy N."/>
            <person name="Sisk P."/>
            <person name="Stolte C."/>
            <person name="Sykes S."/>
            <person name="Thomson T."/>
            <person name="Walk T."/>
            <person name="White J."/>
            <person name="Yandava C."/>
            <person name="Burger G."/>
            <person name="Gray M.W."/>
            <person name="Holland P.W.H."/>
            <person name="King N."/>
            <person name="Lang F.B.F."/>
            <person name="Roger A.J."/>
            <person name="Ruiz-Trillo I."/>
            <person name="Lander E."/>
            <person name="Nusbaum C."/>
        </authorList>
    </citation>
    <scope>NUCLEOTIDE SEQUENCE [LARGE SCALE GENOMIC DNA]</scope>
    <source>
        <strain evidence="10 11">ATCC 50062</strain>
    </source>
</reference>
<comment type="similarity">
    <text evidence="6">Belongs to the protein kinase superfamily. CK1 Ser/Thr protein kinase family.</text>
</comment>
<name>A0A0L0DTW4_THETB</name>
<feature type="domain" description="Protein kinase" evidence="9">
    <location>
        <begin position="24"/>
        <end position="298"/>
    </location>
</feature>
<feature type="binding site" evidence="7">
    <location>
        <position position="53"/>
    </location>
    <ligand>
        <name>ATP</name>
        <dbReference type="ChEBI" id="CHEBI:30616"/>
    </ligand>
</feature>
<dbReference type="GO" id="GO:0005524">
    <property type="term" value="F:ATP binding"/>
    <property type="evidence" value="ECO:0007669"/>
    <property type="project" value="UniProtKB-UniRule"/>
</dbReference>
<feature type="compositionally biased region" description="Low complexity" evidence="8">
    <location>
        <begin position="546"/>
        <end position="564"/>
    </location>
</feature>
<dbReference type="GO" id="GO:0004674">
    <property type="term" value="F:protein serine/threonine kinase activity"/>
    <property type="evidence" value="ECO:0007669"/>
    <property type="project" value="UniProtKB-KW"/>
</dbReference>
<dbReference type="EMBL" id="GL349504">
    <property type="protein sequence ID" value="KNC55774.1"/>
    <property type="molecule type" value="Genomic_DNA"/>
</dbReference>
<dbReference type="PROSITE" id="PS50011">
    <property type="entry name" value="PROTEIN_KINASE_DOM"/>
    <property type="match status" value="1"/>
</dbReference>
<evidence type="ECO:0000256" key="1">
    <source>
        <dbReference type="ARBA" id="ARBA00022527"/>
    </source>
</evidence>
<dbReference type="SUPFAM" id="SSF56112">
    <property type="entry name" value="Protein kinase-like (PK-like)"/>
    <property type="match status" value="1"/>
</dbReference>
<dbReference type="OrthoDB" id="5979581at2759"/>
<accession>A0A0L0DTW4</accession>
<dbReference type="InterPro" id="IPR050235">
    <property type="entry name" value="CK1_Ser-Thr_kinase"/>
</dbReference>
<dbReference type="RefSeq" id="XP_013752856.1">
    <property type="nucleotide sequence ID" value="XM_013897402.1"/>
</dbReference>
<evidence type="ECO:0000256" key="3">
    <source>
        <dbReference type="ARBA" id="ARBA00022741"/>
    </source>
</evidence>
<keyword evidence="3 7" id="KW-0547">Nucleotide-binding</keyword>
<dbReference type="STRING" id="461836.A0A0L0DTW4"/>
<keyword evidence="2" id="KW-0808">Transferase</keyword>
<keyword evidence="4 10" id="KW-0418">Kinase</keyword>
<evidence type="ECO:0000256" key="6">
    <source>
        <dbReference type="ARBA" id="ARBA00061588"/>
    </source>
</evidence>
<dbReference type="SMART" id="SM00220">
    <property type="entry name" value="S_TKc"/>
    <property type="match status" value="1"/>
</dbReference>
<dbReference type="InterPro" id="IPR000719">
    <property type="entry name" value="Prot_kinase_dom"/>
</dbReference>
<evidence type="ECO:0000256" key="8">
    <source>
        <dbReference type="SAM" id="MobiDB-lite"/>
    </source>
</evidence>
<dbReference type="Gene3D" id="1.10.510.10">
    <property type="entry name" value="Transferase(Phosphotransferase) domain 1"/>
    <property type="match status" value="1"/>
</dbReference>
<dbReference type="InterPro" id="IPR017441">
    <property type="entry name" value="Protein_kinase_ATP_BS"/>
</dbReference>
<dbReference type="InterPro" id="IPR011009">
    <property type="entry name" value="Kinase-like_dom_sf"/>
</dbReference>
<protein>
    <submittedName>
        <fullName evidence="10">CK1/TTBK protein kinase</fullName>
    </submittedName>
</protein>
<dbReference type="PANTHER" id="PTHR11909">
    <property type="entry name" value="CASEIN KINASE-RELATED"/>
    <property type="match status" value="1"/>
</dbReference>
<evidence type="ECO:0000256" key="5">
    <source>
        <dbReference type="ARBA" id="ARBA00022840"/>
    </source>
</evidence>
<dbReference type="GO" id="GO:0015630">
    <property type="term" value="C:microtubule cytoskeleton"/>
    <property type="evidence" value="ECO:0007669"/>
    <property type="project" value="UniProtKB-ARBA"/>
</dbReference>
<dbReference type="Proteomes" id="UP000054408">
    <property type="component" value="Unassembled WGS sequence"/>
</dbReference>